<feature type="chain" id="PRO_5047408547" evidence="3">
    <location>
        <begin position="27"/>
        <end position="473"/>
    </location>
</feature>
<evidence type="ECO:0000256" key="2">
    <source>
        <dbReference type="ARBA" id="ARBA00022801"/>
    </source>
</evidence>
<feature type="domain" description="Peptidase S33 tripeptidyl aminopeptidase-like C-terminal" evidence="5">
    <location>
        <begin position="376"/>
        <end position="460"/>
    </location>
</feature>
<name>A0ABS5AKT8_9PSEU</name>
<dbReference type="InterPro" id="IPR029058">
    <property type="entry name" value="AB_hydrolase_fold"/>
</dbReference>
<dbReference type="InterPro" id="IPR013595">
    <property type="entry name" value="Pept_S33_TAP-like_C"/>
</dbReference>
<sequence length="473" mass="51724">MRISKLLRPLLVGLVLLPLAPGTAAASPLEWRLCKDIANRWSQQDERTECAMVTVPVDYAKPDGRTLGIAISRVKASGRRDGVVLLNPGGPGGSGMGMPGEVLRSQAAGIGEHHDLIGFAPRGVSYSGAMACADDWTQPDPSLSPKEKARFTAERDGRNHQRCVATDPEFVRNLTTATIARDVDRIRQALGEDKIGYYGISWGTALGAQYRTLFDQHVDKMLLDSVMPPALDMLAMDRGQLTARENTFHEFTAWLARNNDVYRFGVTAPGVDKALKDLRAKQTHELDVFDDLVTSARRDWPESARRLAALRDGATRELRAPARQKTMLGWDGDASGFNPFQQTSVMCNDSGSTRDFEEIWQHRLALVADLPVAGPYPKYDDRCVGWPLPATPWRFTSGTSPLQLVGHATEEVTPIAWAREMHARIGGALLTVDDDRHGSLMDLPCAAKAVEFFNTGKTAEDSCPGAPVPPARG</sequence>
<dbReference type="Pfam" id="PF00561">
    <property type="entry name" value="Abhydrolase_1"/>
    <property type="match status" value="1"/>
</dbReference>
<evidence type="ECO:0000256" key="1">
    <source>
        <dbReference type="ARBA" id="ARBA00010088"/>
    </source>
</evidence>
<evidence type="ECO:0000313" key="7">
    <source>
        <dbReference type="Proteomes" id="UP001519363"/>
    </source>
</evidence>
<dbReference type="RefSeq" id="WP_086785278.1">
    <property type="nucleotide sequence ID" value="NZ_JAGIOO010000001.1"/>
</dbReference>
<dbReference type="Proteomes" id="UP001519363">
    <property type="component" value="Unassembled WGS sequence"/>
</dbReference>
<organism evidence="6 7">
    <name type="scientific">Crossiella equi</name>
    <dbReference type="NCBI Taxonomy" id="130796"/>
    <lineage>
        <taxon>Bacteria</taxon>
        <taxon>Bacillati</taxon>
        <taxon>Actinomycetota</taxon>
        <taxon>Actinomycetes</taxon>
        <taxon>Pseudonocardiales</taxon>
        <taxon>Pseudonocardiaceae</taxon>
        <taxon>Crossiella</taxon>
    </lineage>
</organism>
<proteinExistence type="inferred from homology"/>
<dbReference type="InterPro" id="IPR000073">
    <property type="entry name" value="AB_hydrolase_1"/>
</dbReference>
<accession>A0ABS5AKT8</accession>
<comment type="similarity">
    <text evidence="1">Belongs to the peptidase S33 family.</text>
</comment>
<dbReference type="Gene3D" id="3.40.50.1820">
    <property type="entry name" value="alpha/beta hydrolase"/>
    <property type="match status" value="1"/>
</dbReference>
<keyword evidence="2" id="KW-0378">Hydrolase</keyword>
<dbReference type="PANTHER" id="PTHR43248:SF25">
    <property type="entry name" value="AB HYDROLASE-1 DOMAIN-CONTAINING PROTEIN-RELATED"/>
    <property type="match status" value="1"/>
</dbReference>
<reference evidence="6 7" key="1">
    <citation type="submission" date="2021-03" db="EMBL/GenBank/DDBJ databases">
        <title>Sequencing the genomes of 1000 actinobacteria strains.</title>
        <authorList>
            <person name="Klenk H.-P."/>
        </authorList>
    </citation>
    <scope>NUCLEOTIDE SEQUENCE [LARGE SCALE GENOMIC DNA]</scope>
    <source>
        <strain evidence="6 7">DSM 44580</strain>
    </source>
</reference>
<dbReference type="Pfam" id="PF08386">
    <property type="entry name" value="Abhydrolase_4"/>
    <property type="match status" value="1"/>
</dbReference>
<evidence type="ECO:0000256" key="3">
    <source>
        <dbReference type="SAM" id="SignalP"/>
    </source>
</evidence>
<dbReference type="InterPro" id="IPR051601">
    <property type="entry name" value="Serine_prot/Carboxylest_S33"/>
</dbReference>
<gene>
    <name evidence="6" type="ORF">JOF53_006056</name>
</gene>
<comment type="caution">
    <text evidence="6">The sequence shown here is derived from an EMBL/GenBank/DDBJ whole genome shotgun (WGS) entry which is preliminary data.</text>
</comment>
<keyword evidence="7" id="KW-1185">Reference proteome</keyword>
<evidence type="ECO:0000313" key="6">
    <source>
        <dbReference type="EMBL" id="MBP2477184.1"/>
    </source>
</evidence>
<dbReference type="SUPFAM" id="SSF53474">
    <property type="entry name" value="alpha/beta-Hydrolases"/>
    <property type="match status" value="1"/>
</dbReference>
<keyword evidence="3" id="KW-0732">Signal</keyword>
<evidence type="ECO:0000259" key="5">
    <source>
        <dbReference type="Pfam" id="PF08386"/>
    </source>
</evidence>
<feature type="signal peptide" evidence="3">
    <location>
        <begin position="1"/>
        <end position="26"/>
    </location>
</feature>
<feature type="domain" description="AB hydrolase-1" evidence="4">
    <location>
        <begin position="83"/>
        <end position="260"/>
    </location>
</feature>
<dbReference type="EMBL" id="JAGIOO010000001">
    <property type="protein sequence ID" value="MBP2477184.1"/>
    <property type="molecule type" value="Genomic_DNA"/>
</dbReference>
<protein>
    <submittedName>
        <fullName evidence="6">Pimeloyl-ACP methyl ester carboxylesterase</fullName>
    </submittedName>
</protein>
<dbReference type="PANTHER" id="PTHR43248">
    <property type="entry name" value="2-SUCCINYL-6-HYDROXY-2,4-CYCLOHEXADIENE-1-CARBOXYLATE SYNTHASE"/>
    <property type="match status" value="1"/>
</dbReference>
<evidence type="ECO:0000259" key="4">
    <source>
        <dbReference type="Pfam" id="PF00561"/>
    </source>
</evidence>